<feature type="compositionally biased region" description="Basic and acidic residues" evidence="1">
    <location>
        <begin position="1955"/>
        <end position="1972"/>
    </location>
</feature>
<feature type="compositionally biased region" description="Basic and acidic residues" evidence="1">
    <location>
        <begin position="1128"/>
        <end position="1143"/>
    </location>
</feature>
<feature type="compositionally biased region" description="Basic and acidic residues" evidence="1">
    <location>
        <begin position="151"/>
        <end position="163"/>
    </location>
</feature>
<feature type="compositionally biased region" description="Basic and acidic residues" evidence="1">
    <location>
        <begin position="588"/>
        <end position="612"/>
    </location>
</feature>
<feature type="compositionally biased region" description="Basic and acidic residues" evidence="1">
    <location>
        <begin position="689"/>
        <end position="716"/>
    </location>
</feature>
<feature type="compositionally biased region" description="Low complexity" evidence="1">
    <location>
        <begin position="2692"/>
        <end position="2703"/>
    </location>
</feature>
<feature type="compositionally biased region" description="Basic and acidic residues" evidence="1">
    <location>
        <begin position="2332"/>
        <end position="2371"/>
    </location>
</feature>
<feature type="compositionally biased region" description="Basic and acidic residues" evidence="1">
    <location>
        <begin position="2486"/>
        <end position="2519"/>
    </location>
</feature>
<feature type="compositionally biased region" description="Basic and acidic residues" evidence="1">
    <location>
        <begin position="1633"/>
        <end position="1663"/>
    </location>
</feature>
<feature type="compositionally biased region" description="Basic and acidic residues" evidence="1">
    <location>
        <begin position="1388"/>
        <end position="1397"/>
    </location>
</feature>
<feature type="compositionally biased region" description="Basic and acidic residues" evidence="1">
    <location>
        <begin position="333"/>
        <end position="346"/>
    </location>
</feature>
<feature type="compositionally biased region" description="Basic and acidic residues" evidence="1">
    <location>
        <begin position="1065"/>
        <end position="1084"/>
    </location>
</feature>
<feature type="compositionally biased region" description="Basic and acidic residues" evidence="1">
    <location>
        <begin position="877"/>
        <end position="888"/>
    </location>
</feature>
<feature type="compositionally biased region" description="Basic and acidic residues" evidence="1">
    <location>
        <begin position="1276"/>
        <end position="1301"/>
    </location>
</feature>
<feature type="compositionally biased region" description="Basic and acidic residues" evidence="1">
    <location>
        <begin position="974"/>
        <end position="990"/>
    </location>
</feature>
<feature type="compositionally biased region" description="Basic and acidic residues" evidence="1">
    <location>
        <begin position="2226"/>
        <end position="2240"/>
    </location>
</feature>
<feature type="compositionally biased region" description="Basic and acidic residues" evidence="1">
    <location>
        <begin position="1740"/>
        <end position="1774"/>
    </location>
</feature>
<feature type="compositionally biased region" description="Polar residues" evidence="1">
    <location>
        <begin position="1033"/>
        <end position="1042"/>
    </location>
</feature>
<feature type="region of interest" description="Disordered" evidence="1">
    <location>
        <begin position="557"/>
        <end position="830"/>
    </location>
</feature>
<feature type="compositionally biased region" description="Basic and acidic residues" evidence="1">
    <location>
        <begin position="477"/>
        <end position="494"/>
    </location>
</feature>
<feature type="region of interest" description="Disordered" evidence="1">
    <location>
        <begin position="98"/>
        <end position="220"/>
    </location>
</feature>
<feature type="compositionally biased region" description="Basic and acidic residues" evidence="1">
    <location>
        <begin position="1987"/>
        <end position="2004"/>
    </location>
</feature>
<feature type="compositionally biased region" description="Polar residues" evidence="1">
    <location>
        <begin position="2527"/>
        <end position="2536"/>
    </location>
</feature>
<dbReference type="EMBL" id="GEVK01018783">
    <property type="protein sequence ID" value="JAU34049.1"/>
    <property type="molecule type" value="Transcribed_RNA"/>
</dbReference>
<feature type="compositionally biased region" description="Basic and acidic residues" evidence="1">
    <location>
        <begin position="1409"/>
        <end position="1431"/>
    </location>
</feature>
<feature type="compositionally biased region" description="Basic and acidic residues" evidence="1">
    <location>
        <begin position="1182"/>
        <end position="1199"/>
    </location>
</feature>
<feature type="compositionally biased region" description="Basic and acidic residues" evidence="1">
    <location>
        <begin position="1609"/>
        <end position="1625"/>
    </location>
</feature>
<feature type="compositionally biased region" description="Basic and acidic residues" evidence="1">
    <location>
        <begin position="99"/>
        <end position="143"/>
    </location>
</feature>
<feature type="compositionally biased region" description="Basic and acidic residues" evidence="1">
    <location>
        <begin position="2559"/>
        <end position="2568"/>
    </location>
</feature>
<feature type="compositionally biased region" description="Basic and acidic residues" evidence="1">
    <location>
        <begin position="2537"/>
        <end position="2549"/>
    </location>
</feature>
<feature type="compositionally biased region" description="Basic and acidic residues" evidence="1">
    <location>
        <begin position="814"/>
        <end position="823"/>
    </location>
</feature>
<feature type="compositionally biased region" description="Basic and acidic residues" evidence="1">
    <location>
        <begin position="2137"/>
        <end position="2159"/>
    </location>
</feature>
<feature type="compositionally biased region" description="Polar residues" evidence="1">
    <location>
        <begin position="2241"/>
        <end position="2257"/>
    </location>
</feature>
<feature type="compositionally biased region" description="Basic and acidic residues" evidence="1">
    <location>
        <begin position="1716"/>
        <end position="1733"/>
    </location>
</feature>
<feature type="compositionally biased region" description="Basic and acidic residues" evidence="1">
    <location>
        <begin position="1877"/>
        <end position="1899"/>
    </location>
</feature>
<feature type="compositionally biased region" description="Polar residues" evidence="1">
    <location>
        <begin position="723"/>
        <end position="739"/>
    </location>
</feature>
<feature type="region of interest" description="Disordered" evidence="1">
    <location>
        <begin position="2486"/>
        <end position="2703"/>
    </location>
</feature>
<feature type="compositionally biased region" description="Basic and acidic residues" evidence="1">
    <location>
        <begin position="410"/>
        <end position="429"/>
    </location>
</feature>
<evidence type="ECO:0000256" key="1">
    <source>
        <dbReference type="SAM" id="MobiDB-lite"/>
    </source>
</evidence>
<feature type="compositionally biased region" description="Polar residues" evidence="1">
    <location>
        <begin position="1145"/>
        <end position="1154"/>
    </location>
</feature>
<feature type="compositionally biased region" description="Basic and acidic residues" evidence="1">
    <location>
        <begin position="501"/>
        <end position="513"/>
    </location>
</feature>
<feature type="compositionally biased region" description="Acidic residues" evidence="1">
    <location>
        <begin position="1233"/>
        <end position="1246"/>
    </location>
</feature>
<feature type="compositionally biased region" description="Basic and acidic residues" evidence="1">
    <location>
        <begin position="2014"/>
        <end position="2034"/>
    </location>
</feature>
<feature type="compositionally biased region" description="Basic and acidic residues" evidence="1">
    <location>
        <begin position="2615"/>
        <end position="2629"/>
    </location>
</feature>
<feature type="region of interest" description="Disordered" evidence="1">
    <location>
        <begin position="300"/>
        <end position="531"/>
    </location>
</feature>
<feature type="compositionally biased region" description="Basic and acidic residues" evidence="1">
    <location>
        <begin position="189"/>
        <end position="205"/>
    </location>
</feature>
<feature type="compositionally biased region" description="Basic and acidic residues" evidence="1">
    <location>
        <begin position="2169"/>
        <end position="2191"/>
    </location>
</feature>
<feature type="compositionally biased region" description="Basic and acidic residues" evidence="1">
    <location>
        <begin position="1097"/>
        <end position="1117"/>
    </location>
</feature>
<feature type="compositionally biased region" description="Basic and acidic residues" evidence="1">
    <location>
        <begin position="947"/>
        <end position="967"/>
    </location>
</feature>
<feature type="compositionally biased region" description="Basic and acidic residues" evidence="1">
    <location>
        <begin position="2303"/>
        <end position="2315"/>
    </location>
</feature>
<gene>
    <name evidence="2" type="ORF">LC_TR8647_c0_g1_i1_g.29926</name>
</gene>
<feature type="compositionally biased region" description="Basic and acidic residues" evidence="1">
    <location>
        <begin position="2258"/>
        <end position="2292"/>
    </location>
</feature>
<evidence type="ECO:0000313" key="2">
    <source>
        <dbReference type="EMBL" id="JAU34049.1"/>
    </source>
</evidence>
<reference evidence="2" key="1">
    <citation type="submission" date="2016-07" db="EMBL/GenBank/DDBJ databases">
        <title>De novo transcriptome assembly of four accessions of the metal hyperaccumulator plant Noccaea caerulescens.</title>
        <authorList>
            <person name="Blande D."/>
            <person name="Halimaa P."/>
            <person name="Tervahauta A.I."/>
            <person name="Aarts M.G."/>
            <person name="Karenlampi S.O."/>
        </authorList>
    </citation>
    <scope>NUCLEOTIDE SEQUENCE</scope>
</reference>
<feature type="compositionally biased region" description="Basic and acidic residues" evidence="1">
    <location>
        <begin position="2120"/>
        <end position="2130"/>
    </location>
</feature>
<feature type="compositionally biased region" description="Acidic residues" evidence="1">
    <location>
        <begin position="2630"/>
        <end position="2639"/>
    </location>
</feature>
<feature type="compositionally biased region" description="Acidic residues" evidence="1">
    <location>
        <begin position="1118"/>
        <end position="1127"/>
    </location>
</feature>
<feature type="compositionally biased region" description="Basic and acidic residues" evidence="1">
    <location>
        <begin position="1452"/>
        <end position="1493"/>
    </location>
</feature>
<feature type="compositionally biased region" description="Basic and acidic residues" evidence="1">
    <location>
        <begin position="1223"/>
        <end position="1232"/>
    </location>
</feature>
<feature type="compositionally biased region" description="Basic and acidic residues" evidence="1">
    <location>
        <begin position="1795"/>
        <end position="1809"/>
    </location>
</feature>
<feature type="compositionally biased region" description="Basic and acidic residues" evidence="1">
    <location>
        <begin position="1686"/>
        <end position="1709"/>
    </location>
</feature>
<feature type="compositionally biased region" description="Basic and acidic residues" evidence="1">
    <location>
        <begin position="300"/>
        <end position="316"/>
    </location>
</feature>
<feature type="compositionally biased region" description="Basic and acidic residues" evidence="1">
    <location>
        <begin position="1851"/>
        <end position="1866"/>
    </location>
</feature>
<feature type="compositionally biased region" description="Basic and acidic residues" evidence="1">
    <location>
        <begin position="1513"/>
        <end position="1557"/>
    </location>
</feature>
<feature type="compositionally biased region" description="Basic and acidic residues" evidence="1">
    <location>
        <begin position="2090"/>
        <end position="2100"/>
    </location>
</feature>
<organism evidence="2">
    <name type="scientific">Noccaea caerulescens</name>
    <name type="common">Alpine penny-cress</name>
    <name type="synonym">Thlaspi caerulescens</name>
    <dbReference type="NCBI Taxonomy" id="107243"/>
    <lineage>
        <taxon>Eukaryota</taxon>
        <taxon>Viridiplantae</taxon>
        <taxon>Streptophyta</taxon>
        <taxon>Embryophyta</taxon>
        <taxon>Tracheophyta</taxon>
        <taxon>Spermatophyta</taxon>
        <taxon>Magnoliopsida</taxon>
        <taxon>eudicotyledons</taxon>
        <taxon>Gunneridae</taxon>
        <taxon>Pentapetalae</taxon>
        <taxon>rosids</taxon>
        <taxon>malvids</taxon>
        <taxon>Brassicales</taxon>
        <taxon>Brassicaceae</taxon>
        <taxon>Coluteocarpeae</taxon>
        <taxon>Noccaea</taxon>
    </lineage>
</organism>
<feature type="compositionally biased region" description="Basic and acidic residues" evidence="1">
    <location>
        <begin position="360"/>
        <end position="385"/>
    </location>
</feature>
<feature type="compositionally biased region" description="Basic and acidic residues" evidence="1">
    <location>
        <begin position="1585"/>
        <end position="1601"/>
    </location>
</feature>
<feature type="region of interest" description="Disordered" evidence="1">
    <location>
        <begin position="862"/>
        <end position="2447"/>
    </location>
</feature>
<feature type="compositionally biased region" description="Basic and acidic residues" evidence="1">
    <location>
        <begin position="626"/>
        <end position="648"/>
    </location>
</feature>
<feature type="compositionally biased region" description="Basic and acidic residues" evidence="1">
    <location>
        <begin position="920"/>
        <end position="940"/>
    </location>
</feature>
<feature type="compositionally biased region" description="Basic and acidic residues" evidence="1">
    <location>
        <begin position="2575"/>
        <end position="2604"/>
    </location>
</feature>
<feature type="compositionally biased region" description="Polar residues" evidence="1">
    <location>
        <begin position="210"/>
        <end position="220"/>
    </location>
</feature>
<protein>
    <submittedName>
        <fullName evidence="2">Uncharacterized protein</fullName>
    </submittedName>
</protein>
<accession>A0A1J3EPS9</accession>
<sequence length="2703" mass="302889">METGVIIQEPVFAKTNVEEAPAGVILDHSSMDVNKVNLSTVLDDEIKSPGFGNNIIPGEAAEVVNGSENKETEEREREKGEAMKTVSVVEEEGNIVTEKASETEKDEQSFTYVHEPESFNKNREDSEKILSDVTFEKAKEDHITPTPEEVSVEKPVKEEETSRTVETSVNGTEAEHKETVSVEETAPEDEPKASKDTKEQEHVLVRDTPQGETVHTSTVQESPILQTLETRIDEPVSETSLDLKEDKEQEVETVKTVKSSVEVQDSVMVDQISKETEEHEHVLVQNMPQGEMFVTEAETLEAKEDTEPIMDLKEDKEQEETEKFEETPLDLALKLDKEEVKDDKINADQVDGGQIMEQQRGLDSKEPEAEQTDRNRTDETEEKMASHPVIESVKEIEKPSLEPPSEVSEETSKTIDEKIEEKPEEHQEGLEEGSYGLETQKKTVSVPKSIELGDTVLEERSVIDQTPLQQEPCLQNEQEKETKFEKEQTEKHEPADEEVANDEKTLLEEKSDEVVQVSSASPQEGETIVEAEKIEDIKAHDEEQDIALKVDKEELKDDKINADGGQIMEEQRGIDSNEPEVDTIDQNRTGETEEMLVEKLVSHPVEDMEKPSLEPFSEVSEQTIKTIDDKIEEKPQGEEATPHQEGQEKSFNGLETKEEQVSVPKSIDVGETVLEERSVVDLTPLQDESSLRNEQEKETKLEKEQIEKHEEVKSDEVIEDSGTAETSVNGTEIEQNATVSAEEISKNTLNETAPEDDHQGKNAETVEAIKDSDDAEIISHDVATEREKEDDITRKAEEVKEIPTVIETPTIQGEKFEPEPSKDTEEEEHVLVRDTPQIETLATEAGAVSTSPVQEATILKTLETTNNETEAGQVTKQDPEPSLDLKEDQETEETETVKPVILSDEVRLSDQVDVPAEESVEVKSKENVQGESSEENHENLLDVPSEESEKYQDNERETTLASKKFEETPSDLTLKVDEEQLKDENTKADQVDGTQTMEEHRGLDTNEPEAEQIDGNRNIETEETPVEKLVSIESENTQSQTLLDGEPVEKVQKPSLESPAEVSEETSKTLDEKIEEKPEEEVTQHQEGQAKGAYGLETKEETVLVPESRDIGEKSQEEESCLPNEEEKETKLQEEQIKKHELTSVEDTIAQQTPIEEKSDEVIQVSSASPSEEREGETETVVEEKKEDEKEQVAEKIQKSFETVETVEPHSSLPLSSEEKEDETVSEKKEEEKIEEEQTSLETDETVEPRSSLPSPSETVSEKIEEEKVEEDQKSEDDATKPHERQEEFSKTEETTVETRDIGSSLSEKSSLDQTQAEDQVKDDENVDSPTSLLLSEKIGNETLTAEAKQGDEETTVRDIPQGETIVTKAEPVEDTSTVQESPILKTLETKMDETEAVHSPIGEEEESQVAKENTEPSLDLKEDKEQKVTETVKSVIVSDEVRSSDVQAQEIGEHTEHYSAKIKDESQGREESVDVKPKEIIQEESTQEKDENLLDVPSGESALGSASEVSEETSKTVDEKIEAKPEDEEVTPHKEGQEEEKETKLEKEQTEKHESTSEEDANAQQTPAAEKSDEVIQVSSASPSEEKESETVEAEKIEDIKENEDEQVADKIQRSLEPVEKVEPHNSFPSSPEEHSTVAEGLKVKETEPVGDMSEKGLETKDLSLPLEASRSDGTESSELVAEPEEQKPKQVKEILEGERKEVDETKAETIPQETHSDVAKEEQTRDLHVEQEVISSAEKGETKTKEPEDEHVDSAEKNDNENLIAETKKEDEAITVGVDGSGTKQEEECENLEAPKVEESKDDKSQEVSETTEAVEAKDDHTLAIGSPEASQTPSFISELEDQIPKQIGEIHEEETKEAHKVEATSDQDLPVETSEAHQTKKQIEEIHEEETKAHELQEEEEVLPTETVPREAPVSMLASGEDDQVAVQDGNSAGDTQEEEQHVSEETEECAGETKPKESETERIEKSDDQIEASAKATEAEDEDTKKTDIEVAEVTKEESVSHAQENASVKQEESKDLETPHQDVVKEEQSPIRNDNPDDTTEEAEHGDDSSSTLPVVEILKELQTTLEKERAINDSASTEGNMIIKPEEQEQKTGDAEVEPETLEKNLVTDVSESVSKEKQDEKVVAEYPASEIKEANKLQKDESGETEKIKEENSLANNSLQVEEVRLQEEHKEEGNVQDSISREFEVDEEETKEISDRSLTEVVPGEKILIPSSDLSTEESEHVVSAEKQEEVNSQKGASDSIAETEQISLQEEKKAETHETAKEDQSFDIKEEKKIEEVQDEKSDGLSVTRDEEETFRSEMKKDKEAAINEVAISEKQITEPPSEAEKESNEEHVESQDDTKRNNDRDFPIEQIPKDQREEVNADKSLTNEALDGKPQVPFTEVSKPSELIQSPKQVEEEDNNENTVDALITSENVQVQDQSKDFEQDKESDDVTNVKEDNGTIDSVVAQKEETGVTEEKRDVDHVKTELEEAIKREVSIEEKNNESEKIDQEESKQTYIKEEIKKEDHEETTTQETQECPNSIKNIDNATERTESKTREIENLSSVSNTQDKSKQEDEAPKLGTLKIAEELQQKDGEAENNKESEPTVNEPARKSQSDLIQKVKGTNKSEDAATKPHIEEELKTEDEDEDGDEHKDDKTSPDSIVMVEAKDTVNITKTQHKKSQGILSQVKHSISKVKKALTGKSSHTTKPSSPK</sequence>
<feature type="compositionally biased region" description="Polar residues" evidence="1">
    <location>
        <begin position="463"/>
        <end position="476"/>
    </location>
</feature>
<name>A0A1J3EPS9_NOCCA</name>
<feature type="compositionally biased region" description="Polar residues" evidence="1">
    <location>
        <begin position="1302"/>
        <end position="1318"/>
    </location>
</feature>
<proteinExistence type="predicted"/>
<feature type="compositionally biased region" description="Basic and acidic residues" evidence="1">
    <location>
        <begin position="767"/>
        <end position="801"/>
    </location>
</feature>